<proteinExistence type="predicted"/>
<evidence type="ECO:0000256" key="1">
    <source>
        <dbReference type="SAM" id="MobiDB-lite"/>
    </source>
</evidence>
<gene>
    <name evidence="3" type="ORF">FA13DRAFT_1740534</name>
</gene>
<dbReference type="OrthoDB" id="538607at2759"/>
<dbReference type="GO" id="GO:0005524">
    <property type="term" value="F:ATP binding"/>
    <property type="evidence" value="ECO:0007669"/>
    <property type="project" value="InterPro"/>
</dbReference>
<feature type="region of interest" description="Disordered" evidence="1">
    <location>
        <begin position="187"/>
        <end position="262"/>
    </location>
</feature>
<dbReference type="InterPro" id="IPR011009">
    <property type="entry name" value="Kinase-like_dom_sf"/>
</dbReference>
<dbReference type="InterPro" id="IPR053235">
    <property type="entry name" value="Ser_Thr_kinase"/>
</dbReference>
<name>A0A4Y7SM02_COPMI</name>
<comment type="caution">
    <text evidence="3">The sequence shown here is derived from an EMBL/GenBank/DDBJ whole genome shotgun (WGS) entry which is preliminary data.</text>
</comment>
<organism evidence="3 4">
    <name type="scientific">Coprinellus micaceus</name>
    <name type="common">Glistening ink-cap mushroom</name>
    <name type="synonym">Coprinus micaceus</name>
    <dbReference type="NCBI Taxonomy" id="71717"/>
    <lineage>
        <taxon>Eukaryota</taxon>
        <taxon>Fungi</taxon>
        <taxon>Dikarya</taxon>
        <taxon>Basidiomycota</taxon>
        <taxon>Agaricomycotina</taxon>
        <taxon>Agaricomycetes</taxon>
        <taxon>Agaricomycetidae</taxon>
        <taxon>Agaricales</taxon>
        <taxon>Agaricineae</taxon>
        <taxon>Psathyrellaceae</taxon>
        <taxon>Coprinellus</taxon>
    </lineage>
</organism>
<feature type="region of interest" description="Disordered" evidence="1">
    <location>
        <begin position="440"/>
        <end position="476"/>
    </location>
</feature>
<dbReference type="Proteomes" id="UP000298030">
    <property type="component" value="Unassembled WGS sequence"/>
</dbReference>
<keyword evidence="4" id="KW-1185">Reference proteome</keyword>
<dbReference type="AlphaFoldDB" id="A0A4Y7SM02"/>
<dbReference type="GO" id="GO:0004674">
    <property type="term" value="F:protein serine/threonine kinase activity"/>
    <property type="evidence" value="ECO:0007669"/>
    <property type="project" value="TreeGrafter"/>
</dbReference>
<dbReference type="SUPFAM" id="SSF56112">
    <property type="entry name" value="Protein kinase-like (PK-like)"/>
    <property type="match status" value="1"/>
</dbReference>
<feature type="domain" description="Protein kinase" evidence="2">
    <location>
        <begin position="23"/>
        <end position="300"/>
    </location>
</feature>
<evidence type="ECO:0000259" key="2">
    <source>
        <dbReference type="PROSITE" id="PS50011"/>
    </source>
</evidence>
<feature type="compositionally biased region" description="Polar residues" evidence="1">
    <location>
        <begin position="466"/>
        <end position="476"/>
    </location>
</feature>
<evidence type="ECO:0000313" key="4">
    <source>
        <dbReference type="Proteomes" id="UP000298030"/>
    </source>
</evidence>
<dbReference type="InterPro" id="IPR000719">
    <property type="entry name" value="Prot_kinase_dom"/>
</dbReference>
<dbReference type="STRING" id="71717.A0A4Y7SM02"/>
<protein>
    <recommendedName>
        <fullName evidence="2">Protein kinase domain-containing protein</fullName>
    </recommendedName>
</protein>
<dbReference type="InterPro" id="IPR001245">
    <property type="entry name" value="Ser-Thr/Tyr_kinase_cat_dom"/>
</dbReference>
<dbReference type="Gene3D" id="1.10.510.10">
    <property type="entry name" value="Transferase(Phosphotransferase) domain 1"/>
    <property type="match status" value="1"/>
</dbReference>
<dbReference type="PROSITE" id="PS50011">
    <property type="entry name" value="PROTEIN_KINASE_DOM"/>
    <property type="match status" value="1"/>
</dbReference>
<dbReference type="GO" id="GO:0005737">
    <property type="term" value="C:cytoplasm"/>
    <property type="evidence" value="ECO:0007669"/>
    <property type="project" value="TreeGrafter"/>
</dbReference>
<accession>A0A4Y7SM02</accession>
<sequence length="476" mass="50890">MFPLDHIPKETKCFPDLTGKLRQIDAFPRAIGKHSDVSRAYRINDERQKGVLALKTLRAGSCSDPSFETLVQTKPVELVNQWVQHIHPNVAKIHGVAYGSGSLPAVVMDSYDAGSIVSYMKAQAVTEEEKLQWVKEIALALKYLHMRKTPVVDGDVRGANVFVKANKECVLADVGMIYTTDMPGFVQATAQGGEPSSSRRDPPHVEGPATPPTPEGDASAEGVRVPPPCSPSADAAGQSGGSHEQWTETESDTAGKGTKTRDENGKLEIVGYAEEVWVETIDMTNAGRDVTVHKTCNYYYPQPETDRILADRTSQLETSLSSLMKDFSSMSQDLASGANVSSDLRQRIETIDSRLKRLEQLITDSAGSPHINAGPSGISTPPPPGSVAPISPQPMVTLPPVASTPTPSTACPTFTWVPVPIAFFHVPTMAGSVAPMPTRGMPVVPPPHSGDSDTPLVPQTSPPNSPLATSTSTDSP</sequence>
<evidence type="ECO:0000313" key="3">
    <source>
        <dbReference type="EMBL" id="TEB22875.1"/>
    </source>
</evidence>
<dbReference type="Pfam" id="PF07714">
    <property type="entry name" value="PK_Tyr_Ser-Thr"/>
    <property type="match status" value="1"/>
</dbReference>
<dbReference type="EMBL" id="QPFP01000084">
    <property type="protein sequence ID" value="TEB22875.1"/>
    <property type="molecule type" value="Genomic_DNA"/>
</dbReference>
<reference evidence="3 4" key="1">
    <citation type="journal article" date="2019" name="Nat. Ecol. Evol.">
        <title>Megaphylogeny resolves global patterns of mushroom evolution.</title>
        <authorList>
            <person name="Varga T."/>
            <person name="Krizsan K."/>
            <person name="Foldi C."/>
            <person name="Dima B."/>
            <person name="Sanchez-Garcia M."/>
            <person name="Sanchez-Ramirez S."/>
            <person name="Szollosi G.J."/>
            <person name="Szarkandi J.G."/>
            <person name="Papp V."/>
            <person name="Albert L."/>
            <person name="Andreopoulos W."/>
            <person name="Angelini C."/>
            <person name="Antonin V."/>
            <person name="Barry K.W."/>
            <person name="Bougher N.L."/>
            <person name="Buchanan P."/>
            <person name="Buyck B."/>
            <person name="Bense V."/>
            <person name="Catcheside P."/>
            <person name="Chovatia M."/>
            <person name="Cooper J."/>
            <person name="Damon W."/>
            <person name="Desjardin D."/>
            <person name="Finy P."/>
            <person name="Geml J."/>
            <person name="Haridas S."/>
            <person name="Hughes K."/>
            <person name="Justo A."/>
            <person name="Karasinski D."/>
            <person name="Kautmanova I."/>
            <person name="Kiss B."/>
            <person name="Kocsube S."/>
            <person name="Kotiranta H."/>
            <person name="LaButti K.M."/>
            <person name="Lechner B.E."/>
            <person name="Liimatainen K."/>
            <person name="Lipzen A."/>
            <person name="Lukacs Z."/>
            <person name="Mihaltcheva S."/>
            <person name="Morgado L.N."/>
            <person name="Niskanen T."/>
            <person name="Noordeloos M.E."/>
            <person name="Ohm R.A."/>
            <person name="Ortiz-Santana B."/>
            <person name="Ovrebo C."/>
            <person name="Racz N."/>
            <person name="Riley R."/>
            <person name="Savchenko A."/>
            <person name="Shiryaev A."/>
            <person name="Soop K."/>
            <person name="Spirin V."/>
            <person name="Szebenyi C."/>
            <person name="Tomsovsky M."/>
            <person name="Tulloss R.E."/>
            <person name="Uehling J."/>
            <person name="Grigoriev I.V."/>
            <person name="Vagvolgyi C."/>
            <person name="Papp T."/>
            <person name="Martin F.M."/>
            <person name="Miettinen O."/>
            <person name="Hibbett D.S."/>
            <person name="Nagy L.G."/>
        </authorList>
    </citation>
    <scope>NUCLEOTIDE SEQUENCE [LARGE SCALE GENOMIC DNA]</scope>
    <source>
        <strain evidence="3 4">FP101781</strain>
    </source>
</reference>
<dbReference type="PANTHER" id="PTHR24361">
    <property type="entry name" value="MITOGEN-ACTIVATED KINASE KINASE KINASE"/>
    <property type="match status" value="1"/>
</dbReference>